<dbReference type="GO" id="GO:0004861">
    <property type="term" value="F:cyclin-dependent protein serine/threonine kinase inhibitor activity"/>
    <property type="evidence" value="ECO:0007669"/>
    <property type="project" value="TreeGrafter"/>
</dbReference>
<sequence>MNTDVEECHLAQRTGASIILQAMKEGKVQLAHFVLVALREAAANAPLDSTVAAGRTLLMHASTLPCITERSCFMQLLLGRGADVQRQDVAGRTALSLASEHGFLDAVRLLMLHGASPETLDHKGRSPLDYAVERHQDDVVRFLLINESKGLKGQEMQIRESGETLGHRPAQFSNSAAQTSTK</sequence>
<dbReference type="OrthoDB" id="5406014at2759"/>
<dbReference type="InterPro" id="IPR050776">
    <property type="entry name" value="Ank_Repeat/CDKN_Inhibitor"/>
</dbReference>
<dbReference type="SUPFAM" id="SSF48403">
    <property type="entry name" value="Ankyrin repeat"/>
    <property type="match status" value="1"/>
</dbReference>
<proteinExistence type="predicted"/>
<dbReference type="GO" id="GO:2000045">
    <property type="term" value="P:regulation of G1/S transition of mitotic cell cycle"/>
    <property type="evidence" value="ECO:0007669"/>
    <property type="project" value="TreeGrafter"/>
</dbReference>
<protein>
    <submittedName>
        <fullName evidence="5">Ankyrin repeat and SAM domain-containing protein 4B-like</fullName>
    </submittedName>
</protein>
<keyword evidence="1" id="KW-0677">Repeat</keyword>
<reference evidence="5 6" key="1">
    <citation type="submission" date="2021-07" db="EMBL/GenBank/DDBJ databases">
        <authorList>
            <person name="Imarazene B."/>
            <person name="Zahm M."/>
            <person name="Klopp C."/>
            <person name="Cabau C."/>
            <person name="Beille S."/>
            <person name="Jouanno E."/>
            <person name="Castinel A."/>
            <person name="Lluch J."/>
            <person name="Gil L."/>
            <person name="Kuchtly C."/>
            <person name="Lopez Roques C."/>
            <person name="Donnadieu C."/>
            <person name="Parrinello H."/>
            <person name="Journot L."/>
            <person name="Du K."/>
            <person name="Schartl M."/>
            <person name="Retaux S."/>
            <person name="Guiguen Y."/>
        </authorList>
    </citation>
    <scope>NUCLEOTIDE SEQUENCE [LARGE SCALE GENOMIC DNA]</scope>
    <source>
        <strain evidence="5">Pach_M1</strain>
        <tissue evidence="5">Testis</tissue>
    </source>
</reference>
<dbReference type="InterPro" id="IPR036770">
    <property type="entry name" value="Ankyrin_rpt-contain_sf"/>
</dbReference>
<evidence type="ECO:0000256" key="2">
    <source>
        <dbReference type="ARBA" id="ARBA00023043"/>
    </source>
</evidence>
<dbReference type="GO" id="GO:0005634">
    <property type="term" value="C:nucleus"/>
    <property type="evidence" value="ECO:0007669"/>
    <property type="project" value="TreeGrafter"/>
</dbReference>
<dbReference type="InterPro" id="IPR002110">
    <property type="entry name" value="Ankyrin_rpt"/>
</dbReference>
<dbReference type="Proteomes" id="UP000752171">
    <property type="component" value="Unassembled WGS sequence"/>
</dbReference>
<evidence type="ECO:0000256" key="3">
    <source>
        <dbReference type="PROSITE-ProRule" id="PRU00023"/>
    </source>
</evidence>
<dbReference type="GO" id="GO:0005737">
    <property type="term" value="C:cytoplasm"/>
    <property type="evidence" value="ECO:0007669"/>
    <property type="project" value="TreeGrafter"/>
</dbReference>
<dbReference type="Gene3D" id="1.25.40.20">
    <property type="entry name" value="Ankyrin repeat-containing domain"/>
    <property type="match status" value="1"/>
</dbReference>
<dbReference type="AlphaFoldDB" id="A0A8T2L316"/>
<dbReference type="SMART" id="SM00248">
    <property type="entry name" value="ANK"/>
    <property type="match status" value="2"/>
</dbReference>
<evidence type="ECO:0000313" key="6">
    <source>
        <dbReference type="Proteomes" id="UP000752171"/>
    </source>
</evidence>
<comment type="caution">
    <text evidence="5">The sequence shown here is derived from an EMBL/GenBank/DDBJ whole genome shotgun (WGS) entry which is preliminary data.</text>
</comment>
<dbReference type="PROSITE" id="PS50088">
    <property type="entry name" value="ANK_REPEAT"/>
    <property type="match status" value="1"/>
</dbReference>
<dbReference type="PANTHER" id="PTHR24201:SF8">
    <property type="entry name" value="CYCLIN-DEPENDENT KINASE 4 INHIBITOR B"/>
    <property type="match status" value="1"/>
</dbReference>
<gene>
    <name evidence="5" type="primary">ANKRD63</name>
    <name evidence="5" type="ORF">AMEX_G21864</name>
</gene>
<dbReference type="PROSITE" id="PS50297">
    <property type="entry name" value="ANK_REP_REGION"/>
    <property type="match status" value="1"/>
</dbReference>
<accession>A0A8T2L316</accession>
<dbReference type="Pfam" id="PF12796">
    <property type="entry name" value="Ank_2"/>
    <property type="match status" value="1"/>
</dbReference>
<feature type="repeat" description="ANK" evidence="3">
    <location>
        <begin position="90"/>
        <end position="122"/>
    </location>
</feature>
<dbReference type="GO" id="GO:0019901">
    <property type="term" value="F:protein kinase binding"/>
    <property type="evidence" value="ECO:0007669"/>
    <property type="project" value="TreeGrafter"/>
</dbReference>
<dbReference type="GO" id="GO:0008285">
    <property type="term" value="P:negative regulation of cell population proliferation"/>
    <property type="evidence" value="ECO:0007669"/>
    <property type="project" value="TreeGrafter"/>
</dbReference>
<evidence type="ECO:0000256" key="1">
    <source>
        <dbReference type="ARBA" id="ARBA00022737"/>
    </source>
</evidence>
<feature type="region of interest" description="Disordered" evidence="4">
    <location>
        <begin position="162"/>
        <end position="182"/>
    </location>
</feature>
<dbReference type="PANTHER" id="PTHR24201">
    <property type="entry name" value="ANK_REP_REGION DOMAIN-CONTAINING PROTEIN"/>
    <property type="match status" value="1"/>
</dbReference>
<feature type="compositionally biased region" description="Polar residues" evidence="4">
    <location>
        <begin position="171"/>
        <end position="182"/>
    </location>
</feature>
<name>A0A8T2L316_ASTMX</name>
<keyword evidence="2 3" id="KW-0040">ANK repeat</keyword>
<dbReference type="EMBL" id="JAICCE010000018">
    <property type="protein sequence ID" value="KAG9265464.1"/>
    <property type="molecule type" value="Genomic_DNA"/>
</dbReference>
<evidence type="ECO:0000313" key="5">
    <source>
        <dbReference type="EMBL" id="KAG9265464.1"/>
    </source>
</evidence>
<organism evidence="5 6">
    <name type="scientific">Astyanax mexicanus</name>
    <name type="common">Blind cave fish</name>
    <name type="synonym">Astyanax fasciatus mexicanus</name>
    <dbReference type="NCBI Taxonomy" id="7994"/>
    <lineage>
        <taxon>Eukaryota</taxon>
        <taxon>Metazoa</taxon>
        <taxon>Chordata</taxon>
        <taxon>Craniata</taxon>
        <taxon>Vertebrata</taxon>
        <taxon>Euteleostomi</taxon>
        <taxon>Actinopterygii</taxon>
        <taxon>Neopterygii</taxon>
        <taxon>Teleostei</taxon>
        <taxon>Ostariophysi</taxon>
        <taxon>Characiformes</taxon>
        <taxon>Characoidei</taxon>
        <taxon>Acestrorhamphidae</taxon>
        <taxon>Acestrorhamphinae</taxon>
        <taxon>Astyanax</taxon>
    </lineage>
</organism>
<evidence type="ECO:0000256" key="4">
    <source>
        <dbReference type="SAM" id="MobiDB-lite"/>
    </source>
</evidence>